<reference evidence="2" key="2">
    <citation type="submission" date="2021-09" db="EMBL/GenBank/DDBJ databases">
        <authorList>
            <person name="Jia N."/>
            <person name="Wang J."/>
            <person name="Shi W."/>
            <person name="Du L."/>
            <person name="Sun Y."/>
            <person name="Zhan W."/>
            <person name="Jiang J."/>
            <person name="Wang Q."/>
            <person name="Zhang B."/>
            <person name="Ji P."/>
            <person name="Sakyi L.B."/>
            <person name="Cui X."/>
            <person name="Yuan T."/>
            <person name="Jiang B."/>
            <person name="Yang W."/>
            <person name="Lam T.T.-Y."/>
            <person name="Chang Q."/>
            <person name="Ding S."/>
            <person name="Wang X."/>
            <person name="Zhu J."/>
            <person name="Ruan X."/>
            <person name="Zhao L."/>
            <person name="Wei J."/>
            <person name="Que T."/>
            <person name="Du C."/>
            <person name="Cheng J."/>
            <person name="Dai P."/>
            <person name="Han X."/>
            <person name="Huang E."/>
            <person name="Gao Y."/>
            <person name="Liu J."/>
            <person name="Shao H."/>
            <person name="Ye R."/>
            <person name="Li L."/>
            <person name="Wei W."/>
            <person name="Wang X."/>
            <person name="Wang C."/>
            <person name="Huo Q."/>
            <person name="Li W."/>
            <person name="Guo W."/>
            <person name="Chen H."/>
            <person name="Chen S."/>
            <person name="Zhou L."/>
            <person name="Zhou L."/>
            <person name="Ni X."/>
            <person name="Tian J."/>
            <person name="Zhou Y."/>
            <person name="Sheng Y."/>
            <person name="Liu T."/>
            <person name="Pan Y."/>
            <person name="Xia L."/>
            <person name="Li J."/>
            <person name="Zhao F."/>
            <person name="Cao W."/>
        </authorList>
    </citation>
    <scope>NUCLEOTIDE SEQUENCE</scope>
    <source>
        <strain evidence="2">Rsan-2018</strain>
        <tissue evidence="2">Larvae</tissue>
    </source>
</reference>
<gene>
    <name evidence="2" type="ORF">HPB52_008314</name>
</gene>
<name>A0A9D4PQD5_RHISA</name>
<proteinExistence type="predicted"/>
<feature type="region of interest" description="Disordered" evidence="1">
    <location>
        <begin position="1"/>
        <end position="20"/>
    </location>
</feature>
<accession>A0A9D4PQD5</accession>
<dbReference type="EMBL" id="JABSTV010001251">
    <property type="protein sequence ID" value="KAH7951371.1"/>
    <property type="molecule type" value="Genomic_DNA"/>
</dbReference>
<dbReference type="AlphaFoldDB" id="A0A9D4PQD5"/>
<keyword evidence="3" id="KW-1185">Reference proteome</keyword>
<comment type="caution">
    <text evidence="2">The sequence shown here is derived from an EMBL/GenBank/DDBJ whole genome shotgun (WGS) entry which is preliminary data.</text>
</comment>
<evidence type="ECO:0000313" key="2">
    <source>
        <dbReference type="EMBL" id="KAH7951371.1"/>
    </source>
</evidence>
<reference evidence="2" key="1">
    <citation type="journal article" date="2020" name="Cell">
        <title>Large-Scale Comparative Analyses of Tick Genomes Elucidate Their Genetic Diversity and Vector Capacities.</title>
        <authorList>
            <consortium name="Tick Genome and Microbiome Consortium (TIGMIC)"/>
            <person name="Jia N."/>
            <person name="Wang J."/>
            <person name="Shi W."/>
            <person name="Du L."/>
            <person name="Sun Y."/>
            <person name="Zhan W."/>
            <person name="Jiang J.F."/>
            <person name="Wang Q."/>
            <person name="Zhang B."/>
            <person name="Ji P."/>
            <person name="Bell-Sakyi L."/>
            <person name="Cui X.M."/>
            <person name="Yuan T.T."/>
            <person name="Jiang B.G."/>
            <person name="Yang W.F."/>
            <person name="Lam T.T."/>
            <person name="Chang Q.C."/>
            <person name="Ding S.J."/>
            <person name="Wang X.J."/>
            <person name="Zhu J.G."/>
            <person name="Ruan X.D."/>
            <person name="Zhao L."/>
            <person name="Wei J.T."/>
            <person name="Ye R.Z."/>
            <person name="Que T.C."/>
            <person name="Du C.H."/>
            <person name="Zhou Y.H."/>
            <person name="Cheng J.X."/>
            <person name="Dai P.F."/>
            <person name="Guo W.B."/>
            <person name="Han X.H."/>
            <person name="Huang E.J."/>
            <person name="Li L.F."/>
            <person name="Wei W."/>
            <person name="Gao Y.C."/>
            <person name="Liu J.Z."/>
            <person name="Shao H.Z."/>
            <person name="Wang X."/>
            <person name="Wang C.C."/>
            <person name="Yang T.C."/>
            <person name="Huo Q.B."/>
            <person name="Li W."/>
            <person name="Chen H.Y."/>
            <person name="Chen S.E."/>
            <person name="Zhou L.G."/>
            <person name="Ni X.B."/>
            <person name="Tian J.H."/>
            <person name="Sheng Y."/>
            <person name="Liu T."/>
            <person name="Pan Y.S."/>
            <person name="Xia L.Y."/>
            <person name="Li J."/>
            <person name="Zhao F."/>
            <person name="Cao W.C."/>
        </authorList>
    </citation>
    <scope>NUCLEOTIDE SEQUENCE</scope>
    <source>
        <strain evidence="2">Rsan-2018</strain>
    </source>
</reference>
<dbReference type="Proteomes" id="UP000821837">
    <property type="component" value="Chromosome 5"/>
</dbReference>
<evidence type="ECO:0000256" key="1">
    <source>
        <dbReference type="SAM" id="MobiDB-lite"/>
    </source>
</evidence>
<protein>
    <submittedName>
        <fullName evidence="2">Uncharacterized protein</fullName>
    </submittedName>
</protein>
<sequence length="74" mass="8452">MADKPDAAFAGVPGLQQPPNFDFNDPSAWSTWIEQFEEEERPYFITISETMRAHPLEWLMAATAYSVVRVVIYA</sequence>
<organism evidence="2 3">
    <name type="scientific">Rhipicephalus sanguineus</name>
    <name type="common">Brown dog tick</name>
    <name type="synonym">Ixodes sanguineus</name>
    <dbReference type="NCBI Taxonomy" id="34632"/>
    <lineage>
        <taxon>Eukaryota</taxon>
        <taxon>Metazoa</taxon>
        <taxon>Ecdysozoa</taxon>
        <taxon>Arthropoda</taxon>
        <taxon>Chelicerata</taxon>
        <taxon>Arachnida</taxon>
        <taxon>Acari</taxon>
        <taxon>Parasitiformes</taxon>
        <taxon>Ixodida</taxon>
        <taxon>Ixodoidea</taxon>
        <taxon>Ixodidae</taxon>
        <taxon>Rhipicephalinae</taxon>
        <taxon>Rhipicephalus</taxon>
        <taxon>Rhipicephalus</taxon>
    </lineage>
</organism>
<evidence type="ECO:0000313" key="3">
    <source>
        <dbReference type="Proteomes" id="UP000821837"/>
    </source>
</evidence>